<evidence type="ECO:0000256" key="1">
    <source>
        <dbReference type="ARBA" id="ARBA00005254"/>
    </source>
</evidence>
<dbReference type="PANTHER" id="PTHR11941">
    <property type="entry name" value="ENOYL-COA HYDRATASE-RELATED"/>
    <property type="match status" value="1"/>
</dbReference>
<dbReference type="NCBIfam" id="NF006452">
    <property type="entry name" value="PRK08788.1"/>
    <property type="match status" value="1"/>
</dbReference>
<dbReference type="PROSITE" id="PS00166">
    <property type="entry name" value="ENOYL_COA_HYDRATASE"/>
    <property type="match status" value="1"/>
</dbReference>
<dbReference type="Proteomes" id="UP000249577">
    <property type="component" value="Unassembled WGS sequence"/>
</dbReference>
<name>A0A2W5KJ01_ANCNO</name>
<dbReference type="Gene3D" id="6.20.390.30">
    <property type="match status" value="1"/>
</dbReference>
<organism evidence="3 4">
    <name type="scientific">Ancylobacter novellus</name>
    <name type="common">Thiobacillus novellus</name>
    <dbReference type="NCBI Taxonomy" id="921"/>
    <lineage>
        <taxon>Bacteria</taxon>
        <taxon>Pseudomonadati</taxon>
        <taxon>Pseudomonadota</taxon>
        <taxon>Alphaproteobacteria</taxon>
        <taxon>Hyphomicrobiales</taxon>
        <taxon>Xanthobacteraceae</taxon>
        <taxon>Ancylobacter</taxon>
    </lineage>
</organism>
<accession>A0A2W5KJ01</accession>
<dbReference type="InterPro" id="IPR001753">
    <property type="entry name" value="Enoyl-CoA_hydra/iso"/>
</dbReference>
<comment type="caution">
    <text evidence="3">The sequence shown here is derived from an EMBL/GenBank/DDBJ whole genome shotgun (WGS) entry which is preliminary data.</text>
</comment>
<dbReference type="Pfam" id="PF00378">
    <property type="entry name" value="ECH_1"/>
    <property type="match status" value="1"/>
</dbReference>
<dbReference type="GO" id="GO:0003824">
    <property type="term" value="F:catalytic activity"/>
    <property type="evidence" value="ECO:0007669"/>
    <property type="project" value="InterPro"/>
</dbReference>
<dbReference type="PANTHER" id="PTHR11941:SF54">
    <property type="entry name" value="ENOYL-COA HYDRATASE, MITOCHONDRIAL"/>
    <property type="match status" value="1"/>
</dbReference>
<evidence type="ECO:0000256" key="2">
    <source>
        <dbReference type="RuleBase" id="RU003707"/>
    </source>
</evidence>
<reference evidence="3 4" key="1">
    <citation type="submission" date="2017-08" db="EMBL/GenBank/DDBJ databases">
        <title>Infants hospitalized years apart are colonized by the same room-sourced microbial strains.</title>
        <authorList>
            <person name="Brooks B."/>
            <person name="Olm M.R."/>
            <person name="Firek B.A."/>
            <person name="Baker R."/>
            <person name="Thomas B.C."/>
            <person name="Morowitz M.J."/>
            <person name="Banfield J.F."/>
        </authorList>
    </citation>
    <scope>NUCLEOTIDE SEQUENCE [LARGE SCALE GENOMIC DNA]</scope>
    <source>
        <strain evidence="3">S2_005_003_R2_43</strain>
    </source>
</reference>
<dbReference type="EMBL" id="QFPN01000003">
    <property type="protein sequence ID" value="PZQ16892.1"/>
    <property type="molecule type" value="Genomic_DNA"/>
</dbReference>
<evidence type="ECO:0000313" key="3">
    <source>
        <dbReference type="EMBL" id="PZQ16892.1"/>
    </source>
</evidence>
<evidence type="ECO:0000313" key="4">
    <source>
        <dbReference type="Proteomes" id="UP000249577"/>
    </source>
</evidence>
<dbReference type="InterPro" id="IPR018376">
    <property type="entry name" value="Enoyl-CoA_hyd/isom_CS"/>
</dbReference>
<comment type="similarity">
    <text evidence="1 2">Belongs to the enoyl-CoA hydratase/isomerase family.</text>
</comment>
<dbReference type="AlphaFoldDB" id="A0A2W5KJ01"/>
<dbReference type="Gene3D" id="3.90.226.10">
    <property type="entry name" value="2-enoyl-CoA Hydratase, Chain A, domain 1"/>
    <property type="match status" value="1"/>
</dbReference>
<dbReference type="CDD" id="cd06558">
    <property type="entry name" value="crotonase-like"/>
    <property type="match status" value="1"/>
</dbReference>
<proteinExistence type="inferred from homology"/>
<dbReference type="GO" id="GO:0006635">
    <property type="term" value="P:fatty acid beta-oxidation"/>
    <property type="evidence" value="ECO:0007669"/>
    <property type="project" value="TreeGrafter"/>
</dbReference>
<protein>
    <submittedName>
        <fullName evidence="3">Enoyl-CoA hydratase</fullName>
    </submittedName>
</protein>
<sequence>MSISMSLPEIRPFMRLNGARERLQAALGQPSRGAAQDAVQTPGERLAAASYAEIEIEHDAALETSWCWMNPIDAPSFTPGLLRDLSAHQRLIRRTFDEAPADAPAPIKHAVFASRLPGIYNLGGDLGLFAGWIRARDRDGLATYARACIDVLHENAIAFDKPVITVALVQGDALGGGFEAALSCDMIVAERGSKFGLPEILFNLFPGMGAYSMLLRRLGGAQAERFIASGKLYTAEELHALGLVQVLAEPGDGVAETHRLLQRNLRRHNGLSALFRAGRRAAPLLYEELADITDIWVDAALRLEEPDLRKMERLTAAQDRRLIAKAVFDPAAG</sequence>
<gene>
    <name evidence="3" type="ORF">DI565_05730</name>
</gene>
<dbReference type="InterPro" id="IPR029045">
    <property type="entry name" value="ClpP/crotonase-like_dom_sf"/>
</dbReference>
<dbReference type="SUPFAM" id="SSF52096">
    <property type="entry name" value="ClpP/crotonase"/>
    <property type="match status" value="1"/>
</dbReference>